<dbReference type="Proteomes" id="UP000724584">
    <property type="component" value="Unassembled WGS sequence"/>
</dbReference>
<evidence type="ECO:0000313" key="1">
    <source>
        <dbReference type="EMBL" id="KAH6650391.1"/>
    </source>
</evidence>
<evidence type="ECO:0000313" key="2">
    <source>
        <dbReference type="Proteomes" id="UP000724584"/>
    </source>
</evidence>
<name>A0ACB7PMS6_9PEZI</name>
<accession>A0ACB7PMS6</accession>
<comment type="caution">
    <text evidence="1">The sequence shown here is derived from an EMBL/GenBank/DDBJ whole genome shotgun (WGS) entry which is preliminary data.</text>
</comment>
<sequence length="241" mass="26084">MLGPLMLAGKLQENASCRRLRAEKAGDGDLLLGQTGLSSSGHITEFLCSVPSHGGPGQPRPHLGGAGLRTAVFSDQWQSPTTHRICVPCQTGEMDVASNVGATPGPGACCPTIPPTFLDMIARICWVQATVAVVFQRVPSTDGRLRPNNRAKFGLDRPANERRGPQRGRPLSSVTVRGAPRKTPTDGDLRLIFSSERRFARIATPDGRCRREPSREVALRFCSCMYASYAALPTRLTRHLV</sequence>
<proteinExistence type="predicted"/>
<reference evidence="1 2" key="1">
    <citation type="journal article" date="2021" name="Nat. Commun.">
        <title>Genetic determinants of endophytism in the Arabidopsis root mycobiome.</title>
        <authorList>
            <person name="Mesny F."/>
            <person name="Miyauchi S."/>
            <person name="Thiergart T."/>
            <person name="Pickel B."/>
            <person name="Atanasova L."/>
            <person name="Karlsson M."/>
            <person name="Huettel B."/>
            <person name="Barry K.W."/>
            <person name="Haridas S."/>
            <person name="Chen C."/>
            <person name="Bauer D."/>
            <person name="Andreopoulos W."/>
            <person name="Pangilinan J."/>
            <person name="LaButti K."/>
            <person name="Riley R."/>
            <person name="Lipzen A."/>
            <person name="Clum A."/>
            <person name="Drula E."/>
            <person name="Henrissat B."/>
            <person name="Kohler A."/>
            <person name="Grigoriev I.V."/>
            <person name="Martin F.M."/>
            <person name="Hacquard S."/>
        </authorList>
    </citation>
    <scope>NUCLEOTIDE SEQUENCE [LARGE SCALE GENOMIC DNA]</scope>
    <source>
        <strain evidence="1 2">MPI-SDFR-AT-0079</strain>
    </source>
</reference>
<organism evidence="1 2">
    <name type="scientific">Chaetomium tenue</name>
    <dbReference type="NCBI Taxonomy" id="1854479"/>
    <lineage>
        <taxon>Eukaryota</taxon>
        <taxon>Fungi</taxon>
        <taxon>Dikarya</taxon>
        <taxon>Ascomycota</taxon>
        <taxon>Pezizomycotina</taxon>
        <taxon>Sordariomycetes</taxon>
        <taxon>Sordariomycetidae</taxon>
        <taxon>Sordariales</taxon>
        <taxon>Chaetomiaceae</taxon>
        <taxon>Chaetomium</taxon>
    </lineage>
</organism>
<gene>
    <name evidence="1" type="ORF">F5144DRAFT_588876</name>
</gene>
<keyword evidence="2" id="KW-1185">Reference proteome</keyword>
<dbReference type="EMBL" id="JAGIZQ010000001">
    <property type="protein sequence ID" value="KAH6650391.1"/>
    <property type="molecule type" value="Genomic_DNA"/>
</dbReference>
<protein>
    <submittedName>
        <fullName evidence="1">Uncharacterized protein</fullName>
    </submittedName>
</protein>